<reference evidence="2 3" key="1">
    <citation type="submission" date="2019-03" db="EMBL/GenBank/DDBJ databases">
        <title>First draft genome of Liparis tanakae, snailfish: a comprehensive survey of snailfish specific genes.</title>
        <authorList>
            <person name="Kim W."/>
            <person name="Song I."/>
            <person name="Jeong J.-H."/>
            <person name="Kim D."/>
            <person name="Kim S."/>
            <person name="Ryu S."/>
            <person name="Song J.Y."/>
            <person name="Lee S.K."/>
        </authorList>
    </citation>
    <scope>NUCLEOTIDE SEQUENCE [LARGE SCALE GENOMIC DNA]</scope>
    <source>
        <tissue evidence="2">Muscle</tissue>
    </source>
</reference>
<evidence type="ECO:0000313" key="2">
    <source>
        <dbReference type="EMBL" id="TNN58127.1"/>
    </source>
</evidence>
<organism evidence="2 3">
    <name type="scientific">Liparis tanakae</name>
    <name type="common">Tanaka's snailfish</name>
    <dbReference type="NCBI Taxonomy" id="230148"/>
    <lineage>
        <taxon>Eukaryota</taxon>
        <taxon>Metazoa</taxon>
        <taxon>Chordata</taxon>
        <taxon>Craniata</taxon>
        <taxon>Vertebrata</taxon>
        <taxon>Euteleostomi</taxon>
        <taxon>Actinopterygii</taxon>
        <taxon>Neopterygii</taxon>
        <taxon>Teleostei</taxon>
        <taxon>Neoteleostei</taxon>
        <taxon>Acanthomorphata</taxon>
        <taxon>Eupercaria</taxon>
        <taxon>Perciformes</taxon>
        <taxon>Cottioidei</taxon>
        <taxon>Cottales</taxon>
        <taxon>Liparidae</taxon>
        <taxon>Liparis</taxon>
    </lineage>
</organism>
<name>A0A4Z2GWV3_9TELE</name>
<feature type="compositionally biased region" description="Basic and acidic residues" evidence="1">
    <location>
        <begin position="1"/>
        <end position="14"/>
    </location>
</feature>
<dbReference type="AlphaFoldDB" id="A0A4Z2GWV3"/>
<comment type="caution">
    <text evidence="2">The sequence shown here is derived from an EMBL/GenBank/DDBJ whole genome shotgun (WGS) entry which is preliminary data.</text>
</comment>
<keyword evidence="3" id="KW-1185">Reference proteome</keyword>
<accession>A0A4Z2GWV3</accession>
<protein>
    <submittedName>
        <fullName evidence="2">Uncharacterized protein</fullName>
    </submittedName>
</protein>
<feature type="region of interest" description="Disordered" evidence="1">
    <location>
        <begin position="1"/>
        <end position="26"/>
    </location>
</feature>
<dbReference type="EMBL" id="SRLO01000388">
    <property type="protein sequence ID" value="TNN58127.1"/>
    <property type="molecule type" value="Genomic_DNA"/>
</dbReference>
<sequence length="165" mass="17793">MKDNRTGDGTKYAEQEDDSQGLYNKGNAGGGSIPSIILTAPPLHRRGAAVGPSCGWVEAGSPGQQQLGTCWLQSVLILVTLDFETSIIQTSMIHQQMEVERRGHNKPPSNISAPLPAGWRPGWLTACLAGGLREECLSEQMFVSVTSPPEEEGWRAGYKLNGFVL</sequence>
<evidence type="ECO:0000256" key="1">
    <source>
        <dbReference type="SAM" id="MobiDB-lite"/>
    </source>
</evidence>
<proteinExistence type="predicted"/>
<gene>
    <name evidence="2" type="ORF">EYF80_031650</name>
</gene>
<dbReference type="Proteomes" id="UP000314294">
    <property type="component" value="Unassembled WGS sequence"/>
</dbReference>
<evidence type="ECO:0000313" key="3">
    <source>
        <dbReference type="Proteomes" id="UP000314294"/>
    </source>
</evidence>